<dbReference type="InterPro" id="IPR011051">
    <property type="entry name" value="RmlC_Cupin_sf"/>
</dbReference>
<organism evidence="1 2">
    <name type="scientific">Streptococcus parasanguinis</name>
    <dbReference type="NCBI Taxonomy" id="1318"/>
    <lineage>
        <taxon>Bacteria</taxon>
        <taxon>Bacillati</taxon>
        <taxon>Bacillota</taxon>
        <taxon>Bacilli</taxon>
        <taxon>Lactobacillales</taxon>
        <taxon>Streptococcaceae</taxon>
        <taxon>Streptococcus</taxon>
    </lineage>
</organism>
<name>A0A414CN19_STRPA</name>
<dbReference type="PANTHER" id="PTHR37943">
    <property type="entry name" value="PROTEIN VES"/>
    <property type="match status" value="1"/>
</dbReference>
<evidence type="ECO:0000313" key="2">
    <source>
        <dbReference type="Proteomes" id="UP000285773"/>
    </source>
</evidence>
<dbReference type="Pfam" id="PF05962">
    <property type="entry name" value="HutD"/>
    <property type="match status" value="1"/>
</dbReference>
<dbReference type="RefSeq" id="WP_118095520.1">
    <property type="nucleotide sequence ID" value="NZ_JASHFA010000002.1"/>
</dbReference>
<dbReference type="SUPFAM" id="SSF51182">
    <property type="entry name" value="RmlC-like cupins"/>
    <property type="match status" value="1"/>
</dbReference>
<evidence type="ECO:0000313" key="1">
    <source>
        <dbReference type="EMBL" id="RHC96321.1"/>
    </source>
</evidence>
<dbReference type="InterPro" id="IPR014710">
    <property type="entry name" value="RmlC-like_jellyroll"/>
</dbReference>
<proteinExistence type="predicted"/>
<evidence type="ECO:0008006" key="3">
    <source>
        <dbReference type="Google" id="ProtNLM"/>
    </source>
</evidence>
<protein>
    <recommendedName>
        <fullName evidence="3">HutD family protein</fullName>
    </recommendedName>
</protein>
<dbReference type="Gene3D" id="2.60.120.10">
    <property type="entry name" value="Jelly Rolls"/>
    <property type="match status" value="1"/>
</dbReference>
<gene>
    <name evidence="1" type="ORF">DW820_04140</name>
</gene>
<reference evidence="1 2" key="1">
    <citation type="submission" date="2018-08" db="EMBL/GenBank/DDBJ databases">
        <title>A genome reference for cultivated species of the human gut microbiota.</title>
        <authorList>
            <person name="Zou Y."/>
            <person name="Xue W."/>
            <person name="Luo G."/>
        </authorList>
    </citation>
    <scope>NUCLEOTIDE SEQUENCE [LARGE SCALE GENOMIC DNA]</scope>
    <source>
        <strain evidence="1 2">AM33-3BH</strain>
    </source>
</reference>
<dbReference type="Proteomes" id="UP000285773">
    <property type="component" value="Unassembled WGS sequence"/>
</dbReference>
<dbReference type="PANTHER" id="PTHR37943:SF1">
    <property type="entry name" value="PROTEIN VES"/>
    <property type="match status" value="1"/>
</dbReference>
<sequence length="192" mass="21643">MVTLLHLTPADYQISTWSGGQTTQLFLSPEGGSYPDRTFDFRLSTATVEVEKSNFTDLTGYHRILMPLNASIRLTHQQKEVVLNPFQSYFFDGGDPVSSQGTCQDFNLIYKPSYQGHMSAISPKESVKSQSRYQLIYALCPLTLEWGNNHSQTLQTHELLVIEQASPLQEMTITFLPHQSGEQPIAIWTGLQ</sequence>
<dbReference type="EMBL" id="QSIO01000001">
    <property type="protein sequence ID" value="RHC96321.1"/>
    <property type="molecule type" value="Genomic_DNA"/>
</dbReference>
<dbReference type="InterPro" id="IPR010282">
    <property type="entry name" value="Uncharacterised_HutD/Ves"/>
</dbReference>
<comment type="caution">
    <text evidence="1">The sequence shown here is derived from an EMBL/GenBank/DDBJ whole genome shotgun (WGS) entry which is preliminary data.</text>
</comment>
<dbReference type="AlphaFoldDB" id="A0A414CN19"/>
<accession>A0A414CN19</accession>